<evidence type="ECO:0000313" key="2">
    <source>
        <dbReference type="EMBL" id="KAK3867325.1"/>
    </source>
</evidence>
<protein>
    <submittedName>
        <fullName evidence="2">Uncharacterized protein</fullName>
    </submittedName>
</protein>
<comment type="caution">
    <text evidence="2">The sequence shown here is derived from an EMBL/GenBank/DDBJ whole genome shotgun (WGS) entry which is preliminary data.</text>
</comment>
<gene>
    <name evidence="2" type="ORF">Pcinc_027197</name>
</gene>
<evidence type="ECO:0000313" key="3">
    <source>
        <dbReference type="Proteomes" id="UP001286313"/>
    </source>
</evidence>
<feature type="region of interest" description="Disordered" evidence="1">
    <location>
        <begin position="48"/>
        <end position="87"/>
    </location>
</feature>
<name>A0AAE1KB60_PETCI</name>
<evidence type="ECO:0000256" key="1">
    <source>
        <dbReference type="SAM" id="MobiDB-lite"/>
    </source>
</evidence>
<dbReference type="EMBL" id="JAWQEG010003229">
    <property type="protein sequence ID" value="KAK3867325.1"/>
    <property type="molecule type" value="Genomic_DNA"/>
</dbReference>
<sequence length="139" mass="15064">MALNKFMFNFCEPAASNIREAWWDILASALNLHIVRIPVEVVAASGASRELSSPPNPVTIKRAGGTSHKINKPNRQPTPPLPNKAVASESHRSAVMSVGLWRADCHPSPYCVLLSGCGGGGGRETRKRKYWGCFPMLAP</sequence>
<organism evidence="2 3">
    <name type="scientific">Petrolisthes cinctipes</name>
    <name type="common">Flat porcelain crab</name>
    <dbReference type="NCBI Taxonomy" id="88211"/>
    <lineage>
        <taxon>Eukaryota</taxon>
        <taxon>Metazoa</taxon>
        <taxon>Ecdysozoa</taxon>
        <taxon>Arthropoda</taxon>
        <taxon>Crustacea</taxon>
        <taxon>Multicrustacea</taxon>
        <taxon>Malacostraca</taxon>
        <taxon>Eumalacostraca</taxon>
        <taxon>Eucarida</taxon>
        <taxon>Decapoda</taxon>
        <taxon>Pleocyemata</taxon>
        <taxon>Anomura</taxon>
        <taxon>Galatheoidea</taxon>
        <taxon>Porcellanidae</taxon>
        <taxon>Petrolisthes</taxon>
    </lineage>
</organism>
<keyword evidence="3" id="KW-1185">Reference proteome</keyword>
<dbReference type="Proteomes" id="UP001286313">
    <property type="component" value="Unassembled WGS sequence"/>
</dbReference>
<dbReference type="AlphaFoldDB" id="A0AAE1KB60"/>
<accession>A0AAE1KB60</accession>
<proteinExistence type="predicted"/>
<reference evidence="2" key="1">
    <citation type="submission" date="2023-10" db="EMBL/GenBank/DDBJ databases">
        <title>Genome assemblies of two species of porcelain crab, Petrolisthes cinctipes and Petrolisthes manimaculis (Anomura: Porcellanidae).</title>
        <authorList>
            <person name="Angst P."/>
        </authorList>
    </citation>
    <scope>NUCLEOTIDE SEQUENCE</scope>
    <source>
        <strain evidence="2">PB745_01</strain>
        <tissue evidence="2">Gill</tissue>
    </source>
</reference>